<evidence type="ECO:0000313" key="3">
    <source>
        <dbReference type="Proteomes" id="UP000232149"/>
    </source>
</evidence>
<comment type="caution">
    <text evidence="1">The sequence shown here is derived from an EMBL/GenBank/DDBJ whole genome shotgun (WGS) entry which is preliminary data.</text>
</comment>
<dbReference type="Proteomes" id="UP000232149">
    <property type="component" value="Unassembled WGS sequence"/>
</dbReference>
<name>A0A2M9YKJ4_9LEPT</name>
<proteinExistence type="predicted"/>
<evidence type="ECO:0000313" key="4">
    <source>
        <dbReference type="Proteomes" id="UP000232188"/>
    </source>
</evidence>
<keyword evidence="3" id="KW-1185">Reference proteome</keyword>
<evidence type="ECO:0000313" key="2">
    <source>
        <dbReference type="EMBL" id="PJZ61005.1"/>
    </source>
</evidence>
<organism evidence="1 4">
    <name type="scientific">Leptospira adleri</name>
    <dbReference type="NCBI Taxonomy" id="2023186"/>
    <lineage>
        <taxon>Bacteria</taxon>
        <taxon>Pseudomonadati</taxon>
        <taxon>Spirochaetota</taxon>
        <taxon>Spirochaetia</taxon>
        <taxon>Leptospirales</taxon>
        <taxon>Leptospiraceae</taxon>
        <taxon>Leptospira</taxon>
    </lineage>
</organism>
<dbReference type="EMBL" id="NPDU01000043">
    <property type="protein sequence ID" value="PJZ61005.1"/>
    <property type="molecule type" value="Genomic_DNA"/>
</dbReference>
<dbReference type="Proteomes" id="UP000232188">
    <property type="component" value="Unassembled WGS sequence"/>
</dbReference>
<reference evidence="3 4" key="1">
    <citation type="submission" date="2017-07" db="EMBL/GenBank/DDBJ databases">
        <title>Leptospira spp. isolated from tropical soils.</title>
        <authorList>
            <person name="Thibeaux R."/>
            <person name="Iraola G."/>
            <person name="Ferres I."/>
            <person name="Bierque E."/>
            <person name="Girault D."/>
            <person name="Soupe-Gilbert M.-E."/>
            <person name="Picardeau M."/>
            <person name="Goarant C."/>
        </authorList>
    </citation>
    <scope>NUCLEOTIDE SEQUENCE [LARGE SCALE GENOMIC DNA]</scope>
    <source>
        <strain evidence="1 4">FH2-B-C1</strain>
        <strain evidence="2 3">FH2-B-D1</strain>
    </source>
</reference>
<evidence type="ECO:0000313" key="1">
    <source>
        <dbReference type="EMBL" id="PJZ52034.1"/>
    </source>
</evidence>
<protein>
    <submittedName>
        <fullName evidence="1">Uncharacterized protein</fullName>
    </submittedName>
</protein>
<sequence length="10" mass="1272">MKTFFSNKLR</sequence>
<accession>A0A2M9YKJ4</accession>
<dbReference type="EMBL" id="NPDV01000017">
    <property type="protein sequence ID" value="PJZ52034.1"/>
    <property type="molecule type" value="Genomic_DNA"/>
</dbReference>
<gene>
    <name evidence="2" type="ORF">CH376_15585</name>
    <name evidence="1" type="ORF">CH380_17440</name>
</gene>